<organism evidence="1 2">
    <name type="scientific">Racocetra persica</name>
    <dbReference type="NCBI Taxonomy" id="160502"/>
    <lineage>
        <taxon>Eukaryota</taxon>
        <taxon>Fungi</taxon>
        <taxon>Fungi incertae sedis</taxon>
        <taxon>Mucoromycota</taxon>
        <taxon>Glomeromycotina</taxon>
        <taxon>Glomeromycetes</taxon>
        <taxon>Diversisporales</taxon>
        <taxon>Gigasporaceae</taxon>
        <taxon>Racocetra</taxon>
    </lineage>
</organism>
<accession>A0ACA9RR41</accession>
<dbReference type="EMBL" id="CAJVQC010066935">
    <property type="protein sequence ID" value="CAG8806856.1"/>
    <property type="molecule type" value="Genomic_DNA"/>
</dbReference>
<keyword evidence="2" id="KW-1185">Reference proteome</keyword>
<gene>
    <name evidence="1" type="ORF">RPERSI_LOCUS22259</name>
</gene>
<comment type="caution">
    <text evidence="1">The sequence shown here is derived from an EMBL/GenBank/DDBJ whole genome shotgun (WGS) entry which is preliminary data.</text>
</comment>
<protein>
    <submittedName>
        <fullName evidence="1">14606_t:CDS:1</fullName>
    </submittedName>
</protein>
<evidence type="ECO:0000313" key="1">
    <source>
        <dbReference type="EMBL" id="CAG8806856.1"/>
    </source>
</evidence>
<dbReference type="Proteomes" id="UP000789920">
    <property type="component" value="Unassembled WGS sequence"/>
</dbReference>
<sequence>MSLFSEAKKCLHESLQQQCLNQKSAKYNEAKRLFTGLTDLDYKPGHTEHIFYKYWLASNDRASSANKNDTALLDTYQPEEIHSQYIVRVARKGYTVIDYPSEVYGIPDAHECIDGNQPLHLVINIDARQKPDPSNLKLPSLDNEKINHEDLIS</sequence>
<evidence type="ECO:0000313" key="2">
    <source>
        <dbReference type="Proteomes" id="UP000789920"/>
    </source>
</evidence>
<proteinExistence type="predicted"/>
<name>A0ACA9RR41_9GLOM</name>
<reference evidence="1" key="1">
    <citation type="submission" date="2021-06" db="EMBL/GenBank/DDBJ databases">
        <authorList>
            <person name="Kallberg Y."/>
            <person name="Tangrot J."/>
            <person name="Rosling A."/>
        </authorList>
    </citation>
    <scope>NUCLEOTIDE SEQUENCE</scope>
    <source>
        <strain evidence="1">MA461A</strain>
    </source>
</reference>